<gene>
    <name evidence="1" type="ORF">AXE65_09975</name>
</gene>
<dbReference type="AlphaFoldDB" id="A0A139SX08"/>
<protein>
    <recommendedName>
        <fullName evidence="3">Toxin-antitoxin system, antitoxin component</fullName>
    </recommendedName>
</protein>
<evidence type="ECO:0000313" key="2">
    <source>
        <dbReference type="Proteomes" id="UP000072660"/>
    </source>
</evidence>
<sequence length="88" mass="9710">MPLTDDEGEVRELTAADMALFRPAHEVLPADLQKVLGMRRRGAQKAPVKAATTIRLSQKVLDAFKATGKGWQTRIDNLLLEAVEQGRV</sequence>
<name>A0A139SX08_9GAMM</name>
<organism evidence="1 2">
    <name type="scientific">Ventosimonas gracilis</name>
    <dbReference type="NCBI Taxonomy" id="1680762"/>
    <lineage>
        <taxon>Bacteria</taxon>
        <taxon>Pseudomonadati</taxon>
        <taxon>Pseudomonadota</taxon>
        <taxon>Gammaproteobacteria</taxon>
        <taxon>Pseudomonadales</taxon>
        <taxon>Ventosimonadaceae</taxon>
        <taxon>Ventosimonas</taxon>
    </lineage>
</organism>
<proteinExistence type="predicted"/>
<comment type="caution">
    <text evidence="1">The sequence shown here is derived from an EMBL/GenBank/DDBJ whole genome shotgun (WGS) entry which is preliminary data.</text>
</comment>
<dbReference type="InterPro" id="IPR025528">
    <property type="entry name" value="BrnA_antitoxin"/>
</dbReference>
<keyword evidence="2" id="KW-1185">Reference proteome</keyword>
<reference evidence="1 2" key="1">
    <citation type="submission" date="2016-02" db="EMBL/GenBank/DDBJ databases">
        <authorList>
            <person name="Wen L."/>
            <person name="He K."/>
            <person name="Yang H."/>
        </authorList>
    </citation>
    <scope>NUCLEOTIDE SEQUENCE [LARGE SCALE GENOMIC DNA]</scope>
    <source>
        <strain evidence="1 2">CV58</strain>
    </source>
</reference>
<dbReference type="RefSeq" id="WP_068387256.1">
    <property type="nucleotide sequence ID" value="NZ_LSZO01000036.1"/>
</dbReference>
<evidence type="ECO:0008006" key="3">
    <source>
        <dbReference type="Google" id="ProtNLM"/>
    </source>
</evidence>
<evidence type="ECO:0000313" key="1">
    <source>
        <dbReference type="EMBL" id="KXU39176.1"/>
    </source>
</evidence>
<dbReference type="EMBL" id="LSZO01000036">
    <property type="protein sequence ID" value="KXU39176.1"/>
    <property type="molecule type" value="Genomic_DNA"/>
</dbReference>
<accession>A0A139SX08</accession>
<dbReference type="Proteomes" id="UP000072660">
    <property type="component" value="Unassembled WGS sequence"/>
</dbReference>
<dbReference type="Pfam" id="PF14384">
    <property type="entry name" value="BrnA_antitoxin"/>
    <property type="match status" value="1"/>
</dbReference>